<protein>
    <recommendedName>
        <fullName evidence="4">Major facilitator superfamily (MFS) profile domain-containing protein</fullName>
    </recommendedName>
</protein>
<reference evidence="2 3" key="1">
    <citation type="submission" date="2024-06" db="EMBL/GenBank/DDBJ databases">
        <title>Genomic Encyclopedia of Type Strains, Phase V (KMG-V): Genome sequencing to study the core and pangenomes of soil and plant-associated prokaryotes.</title>
        <authorList>
            <person name="Whitman W."/>
        </authorList>
    </citation>
    <scope>NUCLEOTIDE SEQUENCE [LARGE SCALE GENOMIC DNA]</scope>
    <source>
        <strain evidence="2 3">NE40</strain>
    </source>
</reference>
<keyword evidence="1" id="KW-0812">Transmembrane</keyword>
<evidence type="ECO:0008006" key="4">
    <source>
        <dbReference type="Google" id="ProtNLM"/>
    </source>
</evidence>
<gene>
    <name evidence="2" type="ORF">V5J35_001319</name>
</gene>
<evidence type="ECO:0000313" key="3">
    <source>
        <dbReference type="Proteomes" id="UP001549366"/>
    </source>
</evidence>
<organism evidence="2 3">
    <name type="scientific">Endozoicomonas lisbonensis</name>
    <dbReference type="NCBI Taxonomy" id="3120522"/>
    <lineage>
        <taxon>Bacteria</taxon>
        <taxon>Pseudomonadati</taxon>
        <taxon>Pseudomonadota</taxon>
        <taxon>Gammaproteobacteria</taxon>
        <taxon>Oceanospirillales</taxon>
        <taxon>Endozoicomonadaceae</taxon>
        <taxon>Endozoicomonas</taxon>
    </lineage>
</organism>
<evidence type="ECO:0000313" key="2">
    <source>
        <dbReference type="EMBL" id="MET4756127.1"/>
    </source>
</evidence>
<dbReference type="EMBL" id="JBEWTB010000002">
    <property type="protein sequence ID" value="MET4756127.1"/>
    <property type="molecule type" value="Genomic_DNA"/>
</dbReference>
<feature type="transmembrane region" description="Helical" evidence="1">
    <location>
        <begin position="53"/>
        <end position="76"/>
    </location>
</feature>
<name>A0ABV2SED4_9GAMM</name>
<keyword evidence="1" id="KW-0472">Membrane</keyword>
<feature type="transmembrane region" description="Helical" evidence="1">
    <location>
        <begin position="118"/>
        <end position="137"/>
    </location>
</feature>
<keyword evidence="3" id="KW-1185">Reference proteome</keyword>
<keyword evidence="1" id="KW-1133">Transmembrane helix</keyword>
<feature type="transmembrane region" description="Helical" evidence="1">
    <location>
        <begin position="83"/>
        <end position="106"/>
    </location>
</feature>
<dbReference type="RefSeq" id="WP_354010487.1">
    <property type="nucleotide sequence ID" value="NZ_JBEWTA010000001.1"/>
</dbReference>
<proteinExistence type="predicted"/>
<accession>A0ABV2SED4</accession>
<evidence type="ECO:0000256" key="1">
    <source>
        <dbReference type="SAM" id="Phobius"/>
    </source>
</evidence>
<comment type="caution">
    <text evidence="2">The sequence shown here is derived from an EMBL/GenBank/DDBJ whole genome shotgun (WGS) entry which is preliminary data.</text>
</comment>
<sequence>MKEYLSAWLPAVLVTFVAGSIAHSQFVIADLEQIGISISITSRFYTTIEDLIGLLPGYGTVIAIGLLPAFGFAGWVRRKLQTGLWIFPLAGFVTMLTIFAAMYPLMEISLIAGARSTTGLVCQCLAGALGGVVFVAIKKPEGGGT</sequence>
<dbReference type="Proteomes" id="UP001549366">
    <property type="component" value="Unassembled WGS sequence"/>
</dbReference>